<gene>
    <name evidence="1" type="ORF">TK0001_4112</name>
</gene>
<protein>
    <submittedName>
        <fullName evidence="1">Uncharacterized protein</fullName>
    </submittedName>
</protein>
<dbReference type="EMBL" id="LT962688">
    <property type="protein sequence ID" value="SOR30714.1"/>
    <property type="molecule type" value="Genomic_DNA"/>
</dbReference>
<reference evidence="2" key="1">
    <citation type="submission" date="2017-10" db="EMBL/GenBank/DDBJ databases">
        <authorList>
            <person name="Regsiter A."/>
            <person name="William W."/>
        </authorList>
    </citation>
    <scope>NUCLEOTIDE SEQUENCE [LARGE SCALE GENOMIC DNA]</scope>
</reference>
<evidence type="ECO:0000313" key="2">
    <source>
        <dbReference type="Proteomes" id="UP000233769"/>
    </source>
</evidence>
<name>A0A2N9ATP4_METEX</name>
<dbReference type="RefSeq" id="WP_277614523.1">
    <property type="nucleotide sequence ID" value="NZ_CP019322.1"/>
</dbReference>
<proteinExistence type="predicted"/>
<organism evidence="1 2">
    <name type="scientific">Methylorubrum extorquens</name>
    <name type="common">Methylobacterium dichloromethanicum</name>
    <name type="synonym">Methylobacterium extorquens</name>
    <dbReference type="NCBI Taxonomy" id="408"/>
    <lineage>
        <taxon>Bacteria</taxon>
        <taxon>Pseudomonadati</taxon>
        <taxon>Pseudomonadota</taxon>
        <taxon>Alphaproteobacteria</taxon>
        <taxon>Hyphomicrobiales</taxon>
        <taxon>Methylobacteriaceae</taxon>
        <taxon>Methylorubrum</taxon>
    </lineage>
</organism>
<accession>A0A2N9ATP4</accession>
<dbReference type="AlphaFoldDB" id="A0A2N9ATP4"/>
<dbReference type="Proteomes" id="UP000233769">
    <property type="component" value="Chromosome tk0001"/>
</dbReference>
<evidence type="ECO:0000313" key="1">
    <source>
        <dbReference type="EMBL" id="SOR30714.1"/>
    </source>
</evidence>
<sequence length="44" mass="4267">MPILLSVSAIAAGVALAALVGTNLWALRVAAAMAAAEDERGAGC</sequence>